<evidence type="ECO:0000259" key="1">
    <source>
        <dbReference type="Pfam" id="PF01636"/>
    </source>
</evidence>
<sequence>MESITKNRQSPAALQAMIERAYGPAEVPSGDGWFTEMGDGWFSVVYLITLRSGTRVVLKVAPPAGVEVMTYEIGAMATELEALRLLRGHVPVPAVHFADRSHDLCDADWFFMDFVDAPHFGTVRGTLSAAEQDTVGAAIGALNRRINGIRGPAFGPLSGPGDPTWRAAFTRMIGAVLDDGERRSVPLGIGYDEVRALIAAHAGSLDEVTEPCLVEWDLWSTNVLVRDGAVVAIIDHERAFFGDPLMEAGFTATDLPAYGESSAFVRGYGRSPVTPAERTRRRLYTLHLTLIMTIEPTFRQFDDPESYAWARARLHEALALLTAPAPAEW</sequence>
<dbReference type="RefSeq" id="WP_203793300.1">
    <property type="nucleotide sequence ID" value="NZ_BAAAQE010000097.1"/>
</dbReference>
<dbReference type="PANTHER" id="PTHR21310:SF15">
    <property type="entry name" value="AMINOGLYCOSIDE PHOSPHOTRANSFERASE DOMAIN-CONTAINING PROTEIN"/>
    <property type="match status" value="1"/>
</dbReference>
<name>A0ABQ3X1V1_9ACTN</name>
<dbReference type="PANTHER" id="PTHR21310">
    <property type="entry name" value="AMINOGLYCOSIDE PHOSPHOTRANSFERASE-RELATED-RELATED"/>
    <property type="match status" value="1"/>
</dbReference>
<evidence type="ECO:0000313" key="3">
    <source>
        <dbReference type="Proteomes" id="UP000612282"/>
    </source>
</evidence>
<dbReference type="InterPro" id="IPR002575">
    <property type="entry name" value="Aminoglycoside_PTrfase"/>
</dbReference>
<dbReference type="SUPFAM" id="SSF56112">
    <property type="entry name" value="Protein kinase-like (PK-like)"/>
    <property type="match status" value="1"/>
</dbReference>
<dbReference type="Gene3D" id="3.30.200.20">
    <property type="entry name" value="Phosphorylase Kinase, domain 1"/>
    <property type="match status" value="1"/>
</dbReference>
<feature type="domain" description="Aminoglycoside phosphotransferase" evidence="1">
    <location>
        <begin position="36"/>
        <end position="272"/>
    </location>
</feature>
<dbReference type="InterPro" id="IPR051678">
    <property type="entry name" value="AGP_Transferase"/>
</dbReference>
<dbReference type="EMBL" id="BOMG01000019">
    <property type="protein sequence ID" value="GID52492.1"/>
    <property type="molecule type" value="Genomic_DNA"/>
</dbReference>
<proteinExistence type="predicted"/>
<keyword evidence="3" id="KW-1185">Reference proteome</keyword>
<gene>
    <name evidence="2" type="ORF">Aco03nite_008960</name>
</gene>
<evidence type="ECO:0000313" key="2">
    <source>
        <dbReference type="EMBL" id="GID52492.1"/>
    </source>
</evidence>
<reference evidence="2 3" key="1">
    <citation type="submission" date="2021-01" db="EMBL/GenBank/DDBJ databases">
        <title>Whole genome shotgun sequence of Actinoplanes couchii NBRC 106145.</title>
        <authorList>
            <person name="Komaki H."/>
            <person name="Tamura T."/>
        </authorList>
    </citation>
    <scope>NUCLEOTIDE SEQUENCE [LARGE SCALE GENOMIC DNA]</scope>
    <source>
        <strain evidence="2 3">NBRC 106145</strain>
    </source>
</reference>
<protein>
    <submittedName>
        <fullName evidence="2">Aminoglycoside phosphotransferase</fullName>
    </submittedName>
</protein>
<dbReference type="Pfam" id="PF01636">
    <property type="entry name" value="APH"/>
    <property type="match status" value="1"/>
</dbReference>
<dbReference type="Proteomes" id="UP000612282">
    <property type="component" value="Unassembled WGS sequence"/>
</dbReference>
<accession>A0ABQ3X1V1</accession>
<dbReference type="InterPro" id="IPR011009">
    <property type="entry name" value="Kinase-like_dom_sf"/>
</dbReference>
<organism evidence="2 3">
    <name type="scientific">Actinoplanes couchii</name>
    <dbReference type="NCBI Taxonomy" id="403638"/>
    <lineage>
        <taxon>Bacteria</taxon>
        <taxon>Bacillati</taxon>
        <taxon>Actinomycetota</taxon>
        <taxon>Actinomycetes</taxon>
        <taxon>Micromonosporales</taxon>
        <taxon>Micromonosporaceae</taxon>
        <taxon>Actinoplanes</taxon>
    </lineage>
</organism>
<comment type="caution">
    <text evidence="2">The sequence shown here is derived from an EMBL/GenBank/DDBJ whole genome shotgun (WGS) entry which is preliminary data.</text>
</comment>
<dbReference type="Gene3D" id="3.90.1200.10">
    <property type="match status" value="1"/>
</dbReference>